<evidence type="ECO:0000313" key="2">
    <source>
        <dbReference type="Proteomes" id="UP000283841"/>
    </source>
</evidence>
<dbReference type="Proteomes" id="UP000283841">
    <property type="component" value="Unassembled WGS sequence"/>
</dbReference>
<accession>A0A443HIS6</accession>
<reference evidence="1 2" key="1">
    <citation type="journal article" date="2018" name="Front. Microbiol.">
        <title>Genomic and genetic insights into a cosmopolitan fungus, Paecilomyces variotii (Eurotiales).</title>
        <authorList>
            <person name="Urquhart A.S."/>
            <person name="Mondo S.J."/>
            <person name="Makela M.R."/>
            <person name="Hane J.K."/>
            <person name="Wiebenga A."/>
            <person name="He G."/>
            <person name="Mihaltcheva S."/>
            <person name="Pangilinan J."/>
            <person name="Lipzen A."/>
            <person name="Barry K."/>
            <person name="de Vries R.P."/>
            <person name="Grigoriev I.V."/>
            <person name="Idnurm A."/>
        </authorList>
    </citation>
    <scope>NUCLEOTIDE SEQUENCE [LARGE SCALE GENOMIC DNA]</scope>
    <source>
        <strain evidence="1 2">CBS 101075</strain>
    </source>
</reference>
<dbReference type="GeneID" id="39600912"/>
<name>A0A443HIS6_BYSSP</name>
<comment type="caution">
    <text evidence="1">The sequence shown here is derived from an EMBL/GenBank/DDBJ whole genome shotgun (WGS) entry which is preliminary data.</text>
</comment>
<evidence type="ECO:0000313" key="1">
    <source>
        <dbReference type="EMBL" id="RWQ91666.1"/>
    </source>
</evidence>
<dbReference type="VEuPathDB" id="FungiDB:C8Q69DRAFT_482032"/>
<dbReference type="EMBL" id="RCNU01000018">
    <property type="protein sequence ID" value="RWQ91666.1"/>
    <property type="molecule type" value="Genomic_DNA"/>
</dbReference>
<keyword evidence="2" id="KW-1185">Reference proteome</keyword>
<proteinExistence type="predicted"/>
<protein>
    <submittedName>
        <fullName evidence="1">Uncharacterized protein</fullName>
    </submittedName>
</protein>
<dbReference type="AlphaFoldDB" id="A0A443HIS6"/>
<sequence>MTVGTPPVAELNNSAQTWFYQIKSDIRAASESVELRYENISEDKGALLVDSLSEDSDVERYRPRFSYNSFVKALNVLVMPTEVHDVHQHWISSEKLDMVLGGFLTAAEGHALTLGVGTTINHLNGPYTGSRKDPDMLIRHELEPLPSIAIESGWAESLPRLHADMRLWLVGGEPDVQLVIILRWSKISGTPIQRVKGKYEIWERDTANTPYCKDSGAIFPPPPANLGPQVIPITRAQLFGPAHIFPGQNGTDIWNLRVDLLRTWASKAINRMGYIPA</sequence>
<gene>
    <name evidence="1" type="ORF">C8Q69DRAFT_482032</name>
</gene>
<organism evidence="1 2">
    <name type="scientific">Byssochlamys spectabilis</name>
    <name type="common">Paecilomyces variotii</name>
    <dbReference type="NCBI Taxonomy" id="264951"/>
    <lineage>
        <taxon>Eukaryota</taxon>
        <taxon>Fungi</taxon>
        <taxon>Dikarya</taxon>
        <taxon>Ascomycota</taxon>
        <taxon>Pezizomycotina</taxon>
        <taxon>Eurotiomycetes</taxon>
        <taxon>Eurotiomycetidae</taxon>
        <taxon>Eurotiales</taxon>
        <taxon>Thermoascaceae</taxon>
        <taxon>Paecilomyces</taxon>
    </lineage>
</organism>
<dbReference type="RefSeq" id="XP_028481311.1">
    <property type="nucleotide sequence ID" value="XM_028631635.1"/>
</dbReference>